<reference evidence="4" key="1">
    <citation type="submission" date="2018-06" db="EMBL/GenBank/DDBJ databases">
        <title>Genome assembly of Danube salmon.</title>
        <authorList>
            <person name="Macqueen D.J."/>
            <person name="Gundappa M.K."/>
        </authorList>
    </citation>
    <scope>NUCLEOTIDE SEQUENCE [LARGE SCALE GENOMIC DNA]</scope>
</reference>
<dbReference type="InterPro" id="IPR015425">
    <property type="entry name" value="FH2_Formin"/>
</dbReference>
<dbReference type="PANTHER" id="PTHR46345:SF7">
    <property type="entry name" value="FH2 DOMAIN CONTAINING 3-RELATED"/>
    <property type="match status" value="1"/>
</dbReference>
<feature type="domain" description="FH2" evidence="2">
    <location>
        <begin position="1"/>
        <end position="365"/>
    </location>
</feature>
<dbReference type="SUPFAM" id="SSF101447">
    <property type="entry name" value="Formin homology 2 domain (FH2 domain)"/>
    <property type="match status" value="1"/>
</dbReference>
<dbReference type="PROSITE" id="PS51444">
    <property type="entry name" value="FH2"/>
    <property type="match status" value="1"/>
</dbReference>
<reference evidence="3" key="2">
    <citation type="submission" date="2025-08" db="UniProtKB">
        <authorList>
            <consortium name="Ensembl"/>
        </authorList>
    </citation>
    <scope>IDENTIFICATION</scope>
</reference>
<protein>
    <submittedName>
        <fullName evidence="3">FH2 domain containing 3</fullName>
    </submittedName>
</protein>
<organism evidence="3 4">
    <name type="scientific">Hucho hucho</name>
    <name type="common">huchen</name>
    <dbReference type="NCBI Taxonomy" id="62062"/>
    <lineage>
        <taxon>Eukaryota</taxon>
        <taxon>Metazoa</taxon>
        <taxon>Chordata</taxon>
        <taxon>Craniata</taxon>
        <taxon>Vertebrata</taxon>
        <taxon>Euteleostomi</taxon>
        <taxon>Actinopterygii</taxon>
        <taxon>Neopterygii</taxon>
        <taxon>Teleostei</taxon>
        <taxon>Protacanthopterygii</taxon>
        <taxon>Salmoniformes</taxon>
        <taxon>Salmonidae</taxon>
        <taxon>Salmoninae</taxon>
        <taxon>Hucho</taxon>
    </lineage>
</organism>
<name>A0A4W5N1P4_9TELE</name>
<feature type="compositionally biased region" description="Low complexity" evidence="1">
    <location>
        <begin position="615"/>
        <end position="626"/>
    </location>
</feature>
<evidence type="ECO:0000313" key="4">
    <source>
        <dbReference type="Proteomes" id="UP000314982"/>
    </source>
</evidence>
<evidence type="ECO:0000313" key="3">
    <source>
        <dbReference type="Ensembl" id="ENSHHUP00000045311.1"/>
    </source>
</evidence>
<reference evidence="3" key="3">
    <citation type="submission" date="2025-09" db="UniProtKB">
        <authorList>
            <consortium name="Ensembl"/>
        </authorList>
    </citation>
    <scope>IDENTIFICATION</scope>
</reference>
<evidence type="ECO:0000259" key="2">
    <source>
        <dbReference type="PROSITE" id="PS51444"/>
    </source>
</evidence>
<proteinExistence type="predicted"/>
<dbReference type="SMART" id="SM00498">
    <property type="entry name" value="FH2"/>
    <property type="match status" value="1"/>
</dbReference>
<dbReference type="InterPro" id="IPR042201">
    <property type="entry name" value="FH2_Formin_sf"/>
</dbReference>
<sequence length="726" mass="82016">MGCDAFSRSVHRRSKMRNFNWDAIPRQSVLGKKNVWTSQSQRPMVDFELDTQRMEEMFSRSDTQLPLRKTGSVKKTVRGLSLSTQGLQRVMRDMVDDVRRGNWLRFGAGKLKELCKLLPDEGEKGFIVVMVLSFSSYEERLRTLMLREEFFPLMDELKHSIAVMTKAANELLVCDDLHSIIRLVLKAGNYMNAGGYAGSAIGFRMASLLKLADTKANKPGMNLLHYVTMQAQEIDVALLNFPEQLQHIGMAARVQKQEVESDFQRETEKVKEAKIDASTQPELLLQMETFLMARLADLQACLLDLNSLSQAVAEYFCEDPATFQLEVCCSIFYSFCERFNRAVQENRERETAELRRRQRERFCNVAKRRSTATCSDLDPHLCLEAAGPGSAMESILHSFLTTIRPRGLARRRHHHHLPPVMLSPIGGSLEGGIEEDSSYLDPPSEQKEEEKENEGETVTPEDQWRCFGSKRASSINQKRTPKSCGRRSLSPRQHTPPTQKEEKRAGKEKEEVQRMCVVSRKMLRYQTGRGSAQPSTPGHRPRSTPHPSTPRPREMREVDLALCNSMGNLGSPWTILSPHVSPQNHTLHRRHSFSAPSADDGLDDGVWSLPPTPTRPSSTTRRGPLSLPDCPSQRALSQGPMLRSLSLDETGGSQAPGFRFRLGDLFQRCNTLWPPVGAVAETGFATEAQKPLERQNSSSGIVSFFRRFGERRRASMEEQDSRGTYT</sequence>
<dbReference type="STRING" id="62062.ENSHHUP00000045311"/>
<dbReference type="Gene3D" id="1.20.58.2220">
    <property type="entry name" value="Formin, FH2 domain"/>
    <property type="match status" value="1"/>
</dbReference>
<accession>A0A4W5N1P4</accession>
<feature type="compositionally biased region" description="Basic and acidic residues" evidence="1">
    <location>
        <begin position="499"/>
        <end position="513"/>
    </location>
</feature>
<evidence type="ECO:0000256" key="1">
    <source>
        <dbReference type="SAM" id="MobiDB-lite"/>
    </source>
</evidence>
<dbReference type="Ensembl" id="ENSHHUT00000046991.1">
    <property type="protein sequence ID" value="ENSHHUP00000045311.1"/>
    <property type="gene ID" value="ENSHHUG00000027669.1"/>
</dbReference>
<dbReference type="PANTHER" id="PTHR46345">
    <property type="entry name" value="INVERTED FORMIN-2"/>
    <property type="match status" value="1"/>
</dbReference>
<dbReference type="Proteomes" id="UP000314982">
    <property type="component" value="Unassembled WGS sequence"/>
</dbReference>
<feature type="region of interest" description="Disordered" evidence="1">
    <location>
        <begin position="582"/>
        <end position="638"/>
    </location>
</feature>
<keyword evidence="4" id="KW-1185">Reference proteome</keyword>
<dbReference type="GeneTree" id="ENSGT00940000155128"/>
<dbReference type="Pfam" id="PF02181">
    <property type="entry name" value="FH2"/>
    <property type="match status" value="1"/>
</dbReference>
<dbReference type="AlphaFoldDB" id="A0A4W5N1P4"/>
<feature type="region of interest" description="Disordered" evidence="1">
    <location>
        <begin position="418"/>
        <end position="553"/>
    </location>
</feature>